<accession>A0AAD3HQH8</accession>
<keyword evidence="4" id="KW-1185">Reference proteome</keyword>
<evidence type="ECO:0000256" key="1">
    <source>
        <dbReference type="ARBA" id="ARBA00004430"/>
    </source>
</evidence>
<dbReference type="GO" id="GO:0005930">
    <property type="term" value="C:axoneme"/>
    <property type="evidence" value="ECO:0007669"/>
    <property type="project" value="UniProtKB-SubCell"/>
</dbReference>
<proteinExistence type="predicted"/>
<dbReference type="SUPFAM" id="SSF52047">
    <property type="entry name" value="RNI-like"/>
    <property type="match status" value="1"/>
</dbReference>
<evidence type="ECO:0000256" key="2">
    <source>
        <dbReference type="SAM" id="MobiDB-lite"/>
    </source>
</evidence>
<name>A0AAD3HQH8_9CHLO</name>
<dbReference type="Gene3D" id="3.80.10.10">
    <property type="entry name" value="Ribonuclease Inhibitor"/>
    <property type="match status" value="1"/>
</dbReference>
<comment type="subcellular location">
    <subcellularLocation>
        <location evidence="1">Cytoplasm</location>
        <location evidence="1">Cytoskeleton</location>
        <location evidence="1">Cilium axoneme</location>
    </subcellularLocation>
</comment>
<sequence>MEQPPGQLQRAASVNQGREGSRPCLLSVLQAVPCLWEHFQPADATRMSSVCKLARNQHFAGCYKLCLRGRDLSYISDVERGRKIEQHVQWLLAMINRGYRATQIEIVCGAHLKASLLITPISRAFGARLTSLSLHLADPHDNASKENSLGLPPTSSDWALRTAAALPALVSLSLHTASVKEEKTAMPLLHALAPQLRSLSWGCCWIRRLRGAVLQRMTGLQHLALDSSMSKTSGSGHHHGLGIAPACAAALAGLTWLRSLHLTSSSKSDFNTPKDAARELAALSALTGLTCLVLNTPVPEPTIGVSPPTEDLVGQFYLNSWRMSHIISTMQDRLVTLELGGLNLRAEDVLELVGFASLRRLVCKHIATPAFSVCLEQHGSSGGGGSGGGGGCSAGGFPLVPLPPSLRVLEVHSLPTLHLAASLALAPSRPRLVLGPDVPDKLTKESFYKKKFQVEISSSLALMGGIAAQHGHALPAVATEAAAATAAAAGEVGGISGCGDDGNVSGSVDCASVSTGVGAIGDGSNGGASGEADNDEGGSTTAASFVRPWLVEMVDLGARVIASAAEEYVARNRRPVPQALRDQAAADEAAAAAVAAAHASARRMPPAAAAAMSATMWKKEEWRAEAVRLAALVKVPYESYVRGATAKPLYDIEPSVRIIKLTVYEDYHRVEITSDDPAAVAAAAATDARDDSDSYSIMSSDFYDEFDPGFDHDPYMYGSKWYGGEFYNDPFDPYDDPFDPYDDPYDPYDDPFDPYDDPYDPYDDPYGDYDPYGEGYMSDGYGGDNPFGLPRARFGGMYGMGRLHHLPPPDPPPPREWQIENRIRRRMESGRVRGAHAGWLAALAPLRGLMGAVNMAVNMADVELGPGHMRVLLAACPEIKFTTGRPEDHHEMGRIKVERSTAAALGASREMPA</sequence>
<feature type="region of interest" description="Disordered" evidence="2">
    <location>
        <begin position="521"/>
        <end position="540"/>
    </location>
</feature>
<protein>
    <submittedName>
        <fullName evidence="3">Uncharacterized protein</fullName>
    </submittedName>
</protein>
<gene>
    <name evidence="3" type="ORF">Agub_g11468</name>
</gene>
<evidence type="ECO:0000313" key="4">
    <source>
        <dbReference type="Proteomes" id="UP001054857"/>
    </source>
</evidence>
<reference evidence="3 4" key="1">
    <citation type="journal article" date="2021" name="Sci. Rep.">
        <title>Genome sequencing of the multicellular alga Astrephomene provides insights into convergent evolution of germ-soma differentiation.</title>
        <authorList>
            <person name="Yamashita S."/>
            <person name="Yamamoto K."/>
            <person name="Matsuzaki R."/>
            <person name="Suzuki S."/>
            <person name="Yamaguchi H."/>
            <person name="Hirooka S."/>
            <person name="Minakuchi Y."/>
            <person name="Miyagishima S."/>
            <person name="Kawachi M."/>
            <person name="Toyoda A."/>
            <person name="Nozaki H."/>
        </authorList>
    </citation>
    <scope>NUCLEOTIDE SEQUENCE [LARGE SCALE GENOMIC DNA]</scope>
    <source>
        <strain evidence="3 4">NIES-4017</strain>
    </source>
</reference>
<comment type="caution">
    <text evidence="3">The sequence shown here is derived from an EMBL/GenBank/DDBJ whole genome shotgun (WGS) entry which is preliminary data.</text>
</comment>
<organism evidence="3 4">
    <name type="scientific">Astrephomene gubernaculifera</name>
    <dbReference type="NCBI Taxonomy" id="47775"/>
    <lineage>
        <taxon>Eukaryota</taxon>
        <taxon>Viridiplantae</taxon>
        <taxon>Chlorophyta</taxon>
        <taxon>core chlorophytes</taxon>
        <taxon>Chlorophyceae</taxon>
        <taxon>CS clade</taxon>
        <taxon>Chlamydomonadales</taxon>
        <taxon>Astrephomenaceae</taxon>
        <taxon>Astrephomene</taxon>
    </lineage>
</organism>
<evidence type="ECO:0000313" key="3">
    <source>
        <dbReference type="EMBL" id="GFR49413.1"/>
    </source>
</evidence>
<dbReference type="Proteomes" id="UP001054857">
    <property type="component" value="Unassembled WGS sequence"/>
</dbReference>
<dbReference type="InterPro" id="IPR032675">
    <property type="entry name" value="LRR_dom_sf"/>
</dbReference>
<dbReference type="AlphaFoldDB" id="A0AAD3HQH8"/>
<dbReference type="EMBL" id="BMAR01000030">
    <property type="protein sequence ID" value="GFR49413.1"/>
    <property type="molecule type" value="Genomic_DNA"/>
</dbReference>